<dbReference type="Gene3D" id="2.10.90.10">
    <property type="entry name" value="Cystine-knot cytokines"/>
    <property type="match status" value="1"/>
</dbReference>
<evidence type="ECO:0000256" key="2">
    <source>
        <dbReference type="ARBA" id="ARBA00006656"/>
    </source>
</evidence>
<dbReference type="InterPro" id="IPR017948">
    <property type="entry name" value="TGFb_CS"/>
</dbReference>
<keyword evidence="3" id="KW-0964">Secreted</keyword>
<evidence type="ECO:0000256" key="7">
    <source>
        <dbReference type="ARBA" id="ARBA00023180"/>
    </source>
</evidence>
<evidence type="ECO:0000256" key="6">
    <source>
        <dbReference type="ARBA" id="ARBA00023157"/>
    </source>
</evidence>
<comment type="similarity">
    <text evidence="2 8">Belongs to the TGF-beta family.</text>
</comment>
<dbReference type="FunFam" id="2.10.90.10:FF:000001">
    <property type="entry name" value="Bone morphogenetic protein 4"/>
    <property type="match status" value="1"/>
</dbReference>
<accession>A0A6F9D8F1</accession>
<keyword evidence="7" id="KW-0325">Glycoprotein</keyword>
<protein>
    <submittedName>
        <fullName evidence="12">ADMP</fullName>
    </submittedName>
</protein>
<keyword evidence="6" id="KW-1015">Disulfide bond</keyword>
<dbReference type="InterPro" id="IPR001839">
    <property type="entry name" value="TGF-b_C"/>
</dbReference>
<dbReference type="SUPFAM" id="SSF57501">
    <property type="entry name" value="Cystine-knot cytokines"/>
    <property type="match status" value="1"/>
</dbReference>
<feature type="domain" description="TGF-beta family profile" evidence="11">
    <location>
        <begin position="401"/>
        <end position="522"/>
    </location>
</feature>
<dbReference type="PANTHER" id="PTHR11848">
    <property type="entry name" value="TGF-BETA FAMILY"/>
    <property type="match status" value="1"/>
</dbReference>
<dbReference type="EMBL" id="LR783353">
    <property type="protein sequence ID" value="CAB3225887.1"/>
    <property type="molecule type" value="mRNA"/>
</dbReference>
<dbReference type="AlphaFoldDB" id="A0A6F9D8F1"/>
<proteinExistence type="evidence at transcript level"/>
<feature type="region of interest" description="Disordered" evidence="9">
    <location>
        <begin position="296"/>
        <end position="351"/>
    </location>
</feature>
<reference evidence="12" key="1">
    <citation type="submission" date="2020-04" db="EMBL/GenBank/DDBJ databases">
        <authorList>
            <person name="Neveu A P."/>
        </authorList>
    </citation>
    <scope>NUCLEOTIDE SEQUENCE</scope>
    <source>
        <tissue evidence="12">Whole embryo</tissue>
    </source>
</reference>
<dbReference type="GO" id="GO:0008083">
    <property type="term" value="F:growth factor activity"/>
    <property type="evidence" value="ECO:0007669"/>
    <property type="project" value="UniProtKB-KW"/>
</dbReference>
<evidence type="ECO:0000256" key="10">
    <source>
        <dbReference type="SAM" id="SignalP"/>
    </source>
</evidence>
<gene>
    <name evidence="12" type="primary">Bmp2-002</name>
</gene>
<feature type="compositionally biased region" description="Basic and acidic residues" evidence="9">
    <location>
        <begin position="321"/>
        <end position="338"/>
    </location>
</feature>
<evidence type="ECO:0000256" key="8">
    <source>
        <dbReference type="RuleBase" id="RU000354"/>
    </source>
</evidence>
<dbReference type="SMART" id="SM00204">
    <property type="entry name" value="TGFB"/>
    <property type="match status" value="1"/>
</dbReference>
<dbReference type="InterPro" id="IPR029034">
    <property type="entry name" value="Cystine-knot_cytokine"/>
</dbReference>
<organism evidence="12">
    <name type="scientific">Phallusia mammillata</name>
    <dbReference type="NCBI Taxonomy" id="59560"/>
    <lineage>
        <taxon>Eukaryota</taxon>
        <taxon>Metazoa</taxon>
        <taxon>Chordata</taxon>
        <taxon>Tunicata</taxon>
        <taxon>Ascidiacea</taxon>
        <taxon>Phlebobranchia</taxon>
        <taxon>Ascidiidae</taxon>
        <taxon>Phallusia</taxon>
    </lineage>
</organism>
<sequence length="522" mass="59732">MMKLFKLVLVCLIVLCIHSSSSKPHARKQKRMVEMVSRHLLEDRHKNSRFFTENEMMKRRFKEMVQALPKDIKTNAMRELLYMFDLPEPVINTLMSNPLHQVKKPPKYMVDLYNTIADRHGITRAPGLLDADTVRSIPNIDKNCPKSCRFDLRPVDSRETILDAELHVYQERPKFGDRFTKPGSYFIKIYQTLPPKHPSGKTRKALVAARRLPSHLYGWQIFPLLTTVERWNIDGSENLGITIETTSKRGKVMTSRSLSKWKQPILVLFSNNSDHVIHHSQKTKTIELLNRAQSIDDNVPSSHDRAEIVRSKRSTKNPKKSKAETGHKKSEKKTEKTQNPENAHISKVNKTTQPVESWESYDYGKAFDDYVTWDVDYAADGSSGKNTQPSGSSHSFSGSTARFPSFSTLSTESSASRSCRRYPLYVDFEEMGWSGWIIHPQGYNAYHCRGKCAFPLGQNLKPSNHATVQSIMHTLGLGGQPVDMPCCTPDQLYDINLLYFDHNDYVVLRRYKDMVAASCACR</sequence>
<feature type="chain" id="PRO_5026149692" evidence="10">
    <location>
        <begin position="23"/>
        <end position="522"/>
    </location>
</feature>
<evidence type="ECO:0000256" key="5">
    <source>
        <dbReference type="ARBA" id="ARBA00023030"/>
    </source>
</evidence>
<name>A0A6F9D8F1_9ASCI</name>
<evidence type="ECO:0000256" key="9">
    <source>
        <dbReference type="SAM" id="MobiDB-lite"/>
    </source>
</evidence>
<evidence type="ECO:0000313" key="12">
    <source>
        <dbReference type="EMBL" id="CAB3225887.1"/>
    </source>
</evidence>
<dbReference type="InterPro" id="IPR015615">
    <property type="entry name" value="TGF-beta-rel"/>
</dbReference>
<dbReference type="Pfam" id="PF00019">
    <property type="entry name" value="TGF_beta"/>
    <property type="match status" value="1"/>
</dbReference>
<dbReference type="PANTHER" id="PTHR11848:SF308">
    <property type="entry name" value="BMP-LIKE PROTEIN UNC-129"/>
    <property type="match status" value="1"/>
</dbReference>
<evidence type="ECO:0000259" key="11">
    <source>
        <dbReference type="PROSITE" id="PS51362"/>
    </source>
</evidence>
<dbReference type="InterPro" id="IPR001111">
    <property type="entry name" value="TGF-b_propeptide"/>
</dbReference>
<evidence type="ECO:0000256" key="1">
    <source>
        <dbReference type="ARBA" id="ARBA00004613"/>
    </source>
</evidence>
<dbReference type="PRINTS" id="PR00669">
    <property type="entry name" value="INHIBINA"/>
</dbReference>
<feature type="compositionally biased region" description="Basic residues" evidence="9">
    <location>
        <begin position="311"/>
        <end position="320"/>
    </location>
</feature>
<dbReference type="Pfam" id="PF00688">
    <property type="entry name" value="TGFb_propeptide"/>
    <property type="match status" value="1"/>
</dbReference>
<keyword evidence="4 10" id="KW-0732">Signal</keyword>
<dbReference type="PROSITE" id="PS00250">
    <property type="entry name" value="TGF_BETA_1"/>
    <property type="match status" value="1"/>
</dbReference>
<feature type="signal peptide" evidence="10">
    <location>
        <begin position="1"/>
        <end position="22"/>
    </location>
</feature>
<dbReference type="CDD" id="cd13765">
    <property type="entry name" value="TGF_beta_ADMP"/>
    <property type="match status" value="1"/>
</dbReference>
<dbReference type="Gene3D" id="2.60.120.970">
    <property type="match status" value="1"/>
</dbReference>
<dbReference type="GO" id="GO:0005615">
    <property type="term" value="C:extracellular space"/>
    <property type="evidence" value="ECO:0007669"/>
    <property type="project" value="TreeGrafter"/>
</dbReference>
<comment type="subcellular location">
    <subcellularLocation>
        <location evidence="1">Secreted</location>
    </subcellularLocation>
</comment>
<dbReference type="GO" id="GO:0005125">
    <property type="term" value="F:cytokine activity"/>
    <property type="evidence" value="ECO:0007669"/>
    <property type="project" value="TreeGrafter"/>
</dbReference>
<evidence type="ECO:0000256" key="4">
    <source>
        <dbReference type="ARBA" id="ARBA00022729"/>
    </source>
</evidence>
<dbReference type="PROSITE" id="PS51362">
    <property type="entry name" value="TGF_BETA_2"/>
    <property type="match status" value="1"/>
</dbReference>
<evidence type="ECO:0000256" key="3">
    <source>
        <dbReference type="ARBA" id="ARBA00022525"/>
    </source>
</evidence>
<keyword evidence="5 8" id="KW-0339">Growth factor</keyword>